<dbReference type="Proteomes" id="UP000187251">
    <property type="component" value="Unassembled WGS sequence"/>
</dbReference>
<evidence type="ECO:0008006" key="5">
    <source>
        <dbReference type="Google" id="ProtNLM"/>
    </source>
</evidence>
<evidence type="ECO:0000313" key="4">
    <source>
        <dbReference type="Proteomes" id="UP000187251"/>
    </source>
</evidence>
<feature type="domain" description="FecR protein" evidence="1">
    <location>
        <begin position="121"/>
        <end position="209"/>
    </location>
</feature>
<dbReference type="Pfam" id="PF04773">
    <property type="entry name" value="FecR"/>
    <property type="match status" value="1"/>
</dbReference>
<organism evidence="3 4">
    <name type="scientific">Alcaligenes xylosoxydans xylosoxydans</name>
    <name type="common">Achromobacter xylosoxidans</name>
    <dbReference type="NCBI Taxonomy" id="85698"/>
    <lineage>
        <taxon>Bacteria</taxon>
        <taxon>Pseudomonadati</taxon>
        <taxon>Pseudomonadota</taxon>
        <taxon>Betaproteobacteria</taxon>
        <taxon>Burkholderiales</taxon>
        <taxon>Alcaligenaceae</taxon>
        <taxon>Achromobacter</taxon>
    </lineage>
</organism>
<feature type="domain" description="FecR N-terminal" evidence="2">
    <location>
        <begin position="20"/>
        <end position="58"/>
    </location>
</feature>
<dbReference type="RefSeq" id="WP_076415284.1">
    <property type="nucleotide sequence ID" value="NZ_AP028040.1"/>
</dbReference>
<sequence length="321" mass="33977">MTPLFRRSRPGGDPAAALKREAQAWVVRLASGQASVADGEAFRRWCGQSAEHARIFKETRSAWQQLAPAARQFQAAQAHRGRGARPARRAFLGGAVAACGAWLAFKPPLGLWPAVDELTADVRSGTGEQRRVALAGDASVQLNTQTRINLSRSGQAQQIDLLAGEVELATAGQPVSLTAGAGRINATSGCVNVRYTDGQVRVTCLEGSARVTSRQDSLELTAAQQVVLGAAGASGPRRVDLDAVTAWRRGVLEFNGVPLAQVVDEINRYRPGRIVLVGDRLAGSLVQARFSLDQLADAALLIRDVYGAQVTSLPGGIVLLS</sequence>
<comment type="caution">
    <text evidence="3">The sequence shown here is derived from an EMBL/GenBank/DDBJ whole genome shotgun (WGS) entry which is preliminary data.</text>
</comment>
<protein>
    <recommendedName>
        <fullName evidence="5">Fec operon regulator FecR</fullName>
    </recommendedName>
</protein>
<accession>A0A1R1JMU3</accession>
<dbReference type="Gene3D" id="2.60.120.1440">
    <property type="match status" value="1"/>
</dbReference>
<evidence type="ECO:0000259" key="2">
    <source>
        <dbReference type="Pfam" id="PF16220"/>
    </source>
</evidence>
<gene>
    <name evidence="3" type="ORF">BIZ92_32710</name>
</gene>
<reference evidence="3 4" key="1">
    <citation type="submission" date="2016-09" db="EMBL/GenBank/DDBJ databases">
        <title>Phylogenomics of Achromobacter.</title>
        <authorList>
            <person name="Jeukens J."/>
            <person name="Freschi L."/>
            <person name="Vincent A.T."/>
            <person name="Emond-Rheault J.-G."/>
            <person name="Kukavica-Ibrulj I."/>
            <person name="Charette S.J."/>
            <person name="Levesque R.C."/>
        </authorList>
    </citation>
    <scope>NUCLEOTIDE SEQUENCE [LARGE SCALE GENOMIC DNA]</scope>
    <source>
        <strain evidence="3 4">AUS488</strain>
    </source>
</reference>
<proteinExistence type="predicted"/>
<dbReference type="OrthoDB" id="1100567at2"/>
<dbReference type="GO" id="GO:0016989">
    <property type="term" value="F:sigma factor antagonist activity"/>
    <property type="evidence" value="ECO:0007669"/>
    <property type="project" value="TreeGrafter"/>
</dbReference>
<dbReference type="InterPro" id="IPR032623">
    <property type="entry name" value="FecR_N"/>
</dbReference>
<dbReference type="PIRSF" id="PIRSF018266">
    <property type="entry name" value="FecR"/>
    <property type="match status" value="1"/>
</dbReference>
<dbReference type="AlphaFoldDB" id="A0A1R1JMU3"/>
<dbReference type="InterPro" id="IPR006860">
    <property type="entry name" value="FecR"/>
</dbReference>
<dbReference type="InterPro" id="IPR012373">
    <property type="entry name" value="Ferrdict_sens_TM"/>
</dbReference>
<dbReference type="Pfam" id="PF16220">
    <property type="entry name" value="DUF4880"/>
    <property type="match status" value="1"/>
</dbReference>
<dbReference type="PANTHER" id="PTHR30273:SF2">
    <property type="entry name" value="PROTEIN FECR"/>
    <property type="match status" value="1"/>
</dbReference>
<name>A0A1R1JMU3_ALCXX</name>
<evidence type="ECO:0000313" key="3">
    <source>
        <dbReference type="EMBL" id="OMG79385.1"/>
    </source>
</evidence>
<evidence type="ECO:0000259" key="1">
    <source>
        <dbReference type="Pfam" id="PF04773"/>
    </source>
</evidence>
<dbReference type="EMBL" id="MJMN01000045">
    <property type="protein sequence ID" value="OMG79385.1"/>
    <property type="molecule type" value="Genomic_DNA"/>
</dbReference>
<dbReference type="PANTHER" id="PTHR30273">
    <property type="entry name" value="PERIPLASMIC SIGNAL SENSOR AND SIGMA FACTOR ACTIVATOR FECR-RELATED"/>
    <property type="match status" value="1"/>
</dbReference>